<dbReference type="InterPro" id="IPR023213">
    <property type="entry name" value="CAT-like_dom_sf"/>
</dbReference>
<sequence>MTDNGATGRPVRDIADISELSPLQQGLLYEQLAQPGLGIYVEQLELEFSGTMHPEHFERAWQLVVDRHPILRTSFHWRKNGTAVQVVHGSAELPLETLDWRDLDGRTQRERLRASLDADRAEG</sequence>
<feature type="domain" description="Condensation" evidence="1">
    <location>
        <begin position="16"/>
        <end position="117"/>
    </location>
</feature>
<comment type="caution">
    <text evidence="2">The sequence shown here is derived from an EMBL/GenBank/DDBJ whole genome shotgun (WGS) entry which is preliminary data.</text>
</comment>
<dbReference type="Pfam" id="PF00668">
    <property type="entry name" value="Condensation"/>
    <property type="match status" value="1"/>
</dbReference>
<accession>A0ABU2Q878</accession>
<evidence type="ECO:0000313" key="2">
    <source>
        <dbReference type="EMBL" id="MDT0400216.1"/>
    </source>
</evidence>
<evidence type="ECO:0000313" key="3">
    <source>
        <dbReference type="Proteomes" id="UP001183881"/>
    </source>
</evidence>
<keyword evidence="3" id="KW-1185">Reference proteome</keyword>
<protein>
    <submittedName>
        <fullName evidence="2">Condensation domain-containing protein</fullName>
    </submittedName>
</protein>
<dbReference type="InterPro" id="IPR001242">
    <property type="entry name" value="Condensation_dom"/>
</dbReference>
<gene>
    <name evidence="2" type="ORF">RM705_36775</name>
</gene>
<dbReference type="Proteomes" id="UP001183881">
    <property type="component" value="Unassembled WGS sequence"/>
</dbReference>
<dbReference type="RefSeq" id="WP_311649681.1">
    <property type="nucleotide sequence ID" value="NZ_JAVRFA010000492.1"/>
</dbReference>
<dbReference type="SUPFAM" id="SSF52777">
    <property type="entry name" value="CoA-dependent acyltransferases"/>
    <property type="match status" value="1"/>
</dbReference>
<dbReference type="PANTHER" id="PTHR45398">
    <property type="match status" value="1"/>
</dbReference>
<organism evidence="2 3">
    <name type="scientific">Streptomyces edwardsiae</name>
    <dbReference type="NCBI Taxonomy" id="3075527"/>
    <lineage>
        <taxon>Bacteria</taxon>
        <taxon>Bacillati</taxon>
        <taxon>Actinomycetota</taxon>
        <taxon>Actinomycetes</taxon>
        <taxon>Kitasatosporales</taxon>
        <taxon>Streptomycetaceae</taxon>
        <taxon>Streptomyces</taxon>
    </lineage>
</organism>
<dbReference type="PANTHER" id="PTHR45398:SF1">
    <property type="entry name" value="ENZYME, PUTATIVE (JCVI)-RELATED"/>
    <property type="match status" value="1"/>
</dbReference>
<evidence type="ECO:0000259" key="1">
    <source>
        <dbReference type="Pfam" id="PF00668"/>
    </source>
</evidence>
<name>A0ABU2Q878_9ACTN</name>
<dbReference type="Gene3D" id="3.30.559.10">
    <property type="entry name" value="Chloramphenicol acetyltransferase-like domain"/>
    <property type="match status" value="1"/>
</dbReference>
<feature type="non-terminal residue" evidence="2">
    <location>
        <position position="123"/>
    </location>
</feature>
<proteinExistence type="predicted"/>
<dbReference type="EMBL" id="JAVRFA010000492">
    <property type="protein sequence ID" value="MDT0400216.1"/>
    <property type="molecule type" value="Genomic_DNA"/>
</dbReference>
<reference evidence="3" key="1">
    <citation type="submission" date="2023-07" db="EMBL/GenBank/DDBJ databases">
        <title>30 novel species of actinomycetes from the DSMZ collection.</title>
        <authorList>
            <person name="Nouioui I."/>
        </authorList>
    </citation>
    <scope>NUCLEOTIDE SEQUENCE [LARGE SCALE GENOMIC DNA]</scope>
    <source>
        <strain evidence="3">DSM 41636</strain>
    </source>
</reference>